<keyword evidence="2" id="KW-1185">Reference proteome</keyword>
<organism evidence="1 2">
    <name type="scientific">Flavobacterium cyanobacteriorum</name>
    <dbReference type="NCBI Taxonomy" id="2022802"/>
    <lineage>
        <taxon>Bacteria</taxon>
        <taxon>Pseudomonadati</taxon>
        <taxon>Bacteroidota</taxon>
        <taxon>Flavobacteriia</taxon>
        <taxon>Flavobacteriales</taxon>
        <taxon>Flavobacteriaceae</taxon>
        <taxon>Flavobacterium</taxon>
    </lineage>
</organism>
<reference evidence="1 2" key="1">
    <citation type="submission" date="2017-07" db="EMBL/GenBank/DDBJ databases">
        <title>Flavobacterium cyanobacteriorum sp. nov., isolated from cyanobacterial aggregates in a eutrophic lake.</title>
        <authorList>
            <person name="Cai H."/>
        </authorList>
    </citation>
    <scope>NUCLEOTIDE SEQUENCE [LARGE SCALE GENOMIC DNA]</scope>
    <source>
        <strain evidence="1 2">TH021</strain>
    </source>
</reference>
<protein>
    <submittedName>
        <fullName evidence="1">Uncharacterized protein</fullName>
    </submittedName>
</protein>
<sequence length="87" mass="10137">MPRIKEEEFKDITKVDFDGQTYYSVAEAQEYLKTDLSALEAITLPIKGTATKCATFEKIMDYKHQNRELSDFDKKIIQGLNFNPRKK</sequence>
<name>A0A255Z2D8_9FLAO</name>
<dbReference type="Proteomes" id="UP000216605">
    <property type="component" value="Unassembled WGS sequence"/>
</dbReference>
<comment type="caution">
    <text evidence="1">The sequence shown here is derived from an EMBL/GenBank/DDBJ whole genome shotgun (WGS) entry which is preliminary data.</text>
</comment>
<dbReference type="AlphaFoldDB" id="A0A255Z2D8"/>
<evidence type="ECO:0000313" key="1">
    <source>
        <dbReference type="EMBL" id="OYQ35084.1"/>
    </source>
</evidence>
<evidence type="ECO:0000313" key="2">
    <source>
        <dbReference type="Proteomes" id="UP000216605"/>
    </source>
</evidence>
<accession>A0A255Z2D8</accession>
<gene>
    <name evidence="1" type="ORF">CHU92_11260</name>
</gene>
<dbReference type="OrthoDB" id="9860712at2"/>
<dbReference type="EMBL" id="NOXV01000287">
    <property type="protein sequence ID" value="OYQ35084.1"/>
    <property type="molecule type" value="Genomic_DNA"/>
</dbReference>
<proteinExistence type="predicted"/>
<dbReference type="RefSeq" id="WP_094415614.1">
    <property type="nucleotide sequence ID" value="NZ_NOXV01000287.1"/>
</dbReference>